<gene>
    <name evidence="1" type="ORF">ODALV1_LOCUS17549</name>
</gene>
<evidence type="ECO:0000313" key="1">
    <source>
        <dbReference type="EMBL" id="CAL8117130.1"/>
    </source>
</evidence>
<accession>A0ABP1R2V7</accession>
<dbReference type="EMBL" id="CAXLJM020000053">
    <property type="protein sequence ID" value="CAL8117130.1"/>
    <property type="molecule type" value="Genomic_DNA"/>
</dbReference>
<sequence>MISAQMADIIINDVKIIQNSGNFYIESISKIFSKVLLKFNSNLNNLTLSGRSADPSNGFEPILNFLNTTNYIKEFSSDVPIPENQLLDVFEHFNRLHSKNLCVVIKLEKGRTEFSFEFTENLKQLSSLEMRLIGWEKRDGSDSQSYLLLTGFKSLLKNLKNFTVTTDFQVKAIGADVHCRNFEKKRNAQGDESISLNWNSDCDESDMII</sequence>
<evidence type="ECO:0000313" key="2">
    <source>
        <dbReference type="Proteomes" id="UP001642540"/>
    </source>
</evidence>
<protein>
    <submittedName>
        <fullName evidence="1">Uncharacterized protein</fullName>
    </submittedName>
</protein>
<reference evidence="1 2" key="1">
    <citation type="submission" date="2024-08" db="EMBL/GenBank/DDBJ databases">
        <authorList>
            <person name="Cucini C."/>
            <person name="Frati F."/>
        </authorList>
    </citation>
    <scope>NUCLEOTIDE SEQUENCE [LARGE SCALE GENOMIC DNA]</scope>
</reference>
<proteinExistence type="predicted"/>
<organism evidence="1 2">
    <name type="scientific">Orchesella dallaii</name>
    <dbReference type="NCBI Taxonomy" id="48710"/>
    <lineage>
        <taxon>Eukaryota</taxon>
        <taxon>Metazoa</taxon>
        <taxon>Ecdysozoa</taxon>
        <taxon>Arthropoda</taxon>
        <taxon>Hexapoda</taxon>
        <taxon>Collembola</taxon>
        <taxon>Entomobryomorpha</taxon>
        <taxon>Entomobryoidea</taxon>
        <taxon>Orchesellidae</taxon>
        <taxon>Orchesellinae</taxon>
        <taxon>Orchesella</taxon>
    </lineage>
</organism>
<comment type="caution">
    <text evidence="1">The sequence shown here is derived from an EMBL/GenBank/DDBJ whole genome shotgun (WGS) entry which is preliminary data.</text>
</comment>
<name>A0ABP1R2V7_9HEXA</name>
<keyword evidence="2" id="KW-1185">Reference proteome</keyword>
<dbReference type="Proteomes" id="UP001642540">
    <property type="component" value="Unassembled WGS sequence"/>
</dbReference>